<evidence type="ECO:0000259" key="4">
    <source>
        <dbReference type="Pfam" id="PF11611"/>
    </source>
</evidence>
<comment type="caution">
    <text evidence="5">The sequence shown here is derived from an EMBL/GenBank/DDBJ whole genome shotgun (WGS) entry which is preliminary data.</text>
</comment>
<protein>
    <recommendedName>
        <fullName evidence="4">DUF4352 domain-containing protein</fullName>
    </recommendedName>
</protein>
<sequence length="270" mass="28373">MGYPSDPHRQQEAASFAPPPHDPYGPGHQYTAGPDHLAGPPYGYGPPTPPTRPRRRLALVLALAIGVPVVLLGGSATAWFVLIEPVRDSISSASASPADPPASAEQPAEPAAPPSDEPSEGTASKGDDGDPLTSRPGGTVTLAGMESGSKMAVTLNEVYHDAAPTADSAQPRPGNRLAAVQLTLTNKGRVVYSDAPMNGAVMIDSGSQQYPFSISRVEQGLPFHWMTSIKPGDSLKGTVVFEVPEDAELVRFQFALNSGYAQQRGEWALR</sequence>
<evidence type="ECO:0000256" key="3">
    <source>
        <dbReference type="SAM" id="Phobius"/>
    </source>
</evidence>
<name>A0A7X0NSD2_9ACTN</name>
<keyword evidence="3" id="KW-1133">Transmembrane helix</keyword>
<proteinExistence type="predicted"/>
<feature type="region of interest" description="Disordered" evidence="2">
    <location>
        <begin position="1"/>
        <end position="50"/>
    </location>
</feature>
<gene>
    <name evidence="5" type="ORF">HD593_003549</name>
</gene>
<dbReference type="EMBL" id="JACHMI010000001">
    <property type="protein sequence ID" value="MBB6548754.1"/>
    <property type="molecule type" value="Genomic_DNA"/>
</dbReference>
<evidence type="ECO:0000313" key="5">
    <source>
        <dbReference type="EMBL" id="MBB6548754.1"/>
    </source>
</evidence>
<dbReference type="Gene3D" id="2.60.40.1240">
    <property type="match status" value="1"/>
</dbReference>
<dbReference type="InterPro" id="IPR029050">
    <property type="entry name" value="Immunoprotect_excell_Ig-like"/>
</dbReference>
<feature type="compositionally biased region" description="Basic and acidic residues" evidence="2">
    <location>
        <begin position="1"/>
        <end position="11"/>
    </location>
</feature>
<evidence type="ECO:0000313" key="6">
    <source>
        <dbReference type="Proteomes" id="UP000565579"/>
    </source>
</evidence>
<dbReference type="InterPro" id="IPR029051">
    <property type="entry name" value="DUF4352"/>
</dbReference>
<dbReference type="RefSeq" id="WP_185103192.1">
    <property type="nucleotide sequence ID" value="NZ_BAAAXY010000137.1"/>
</dbReference>
<feature type="domain" description="DUF4352" evidence="4">
    <location>
        <begin position="150"/>
        <end position="254"/>
    </location>
</feature>
<feature type="region of interest" description="Disordered" evidence="2">
    <location>
        <begin position="91"/>
        <end position="143"/>
    </location>
</feature>
<dbReference type="AlphaFoldDB" id="A0A7X0NSD2"/>
<accession>A0A7X0NSD2</accession>
<keyword evidence="3" id="KW-0472">Membrane</keyword>
<dbReference type="Proteomes" id="UP000565579">
    <property type="component" value="Unassembled WGS sequence"/>
</dbReference>
<evidence type="ECO:0000256" key="2">
    <source>
        <dbReference type="SAM" id="MobiDB-lite"/>
    </source>
</evidence>
<reference evidence="5 6" key="1">
    <citation type="submission" date="2020-08" db="EMBL/GenBank/DDBJ databases">
        <title>Sequencing the genomes of 1000 actinobacteria strains.</title>
        <authorList>
            <person name="Klenk H.-P."/>
        </authorList>
    </citation>
    <scope>NUCLEOTIDE SEQUENCE [LARGE SCALE GENOMIC DNA]</scope>
    <source>
        <strain evidence="5 6">DSM 43768</strain>
    </source>
</reference>
<keyword evidence="1" id="KW-0732">Signal</keyword>
<feature type="compositionally biased region" description="Low complexity" evidence="2">
    <location>
        <begin position="91"/>
        <end position="109"/>
    </location>
</feature>
<evidence type="ECO:0000256" key="1">
    <source>
        <dbReference type="ARBA" id="ARBA00022729"/>
    </source>
</evidence>
<feature type="transmembrane region" description="Helical" evidence="3">
    <location>
        <begin position="57"/>
        <end position="82"/>
    </location>
</feature>
<dbReference type="Pfam" id="PF11611">
    <property type="entry name" value="DUF4352"/>
    <property type="match status" value="1"/>
</dbReference>
<organism evidence="5 6">
    <name type="scientific">Nonomuraea rubra</name>
    <dbReference type="NCBI Taxonomy" id="46180"/>
    <lineage>
        <taxon>Bacteria</taxon>
        <taxon>Bacillati</taxon>
        <taxon>Actinomycetota</taxon>
        <taxon>Actinomycetes</taxon>
        <taxon>Streptosporangiales</taxon>
        <taxon>Streptosporangiaceae</taxon>
        <taxon>Nonomuraea</taxon>
    </lineage>
</organism>
<keyword evidence="6" id="KW-1185">Reference proteome</keyword>
<keyword evidence="3" id="KW-0812">Transmembrane</keyword>